<dbReference type="AlphaFoldDB" id="T0L0P8"/>
<keyword evidence="1" id="KW-0732">Signal</keyword>
<proteinExistence type="predicted"/>
<dbReference type="Proteomes" id="UP000053780">
    <property type="component" value="Unassembled WGS sequence"/>
</dbReference>
<evidence type="ECO:0000313" key="3">
    <source>
        <dbReference type="Proteomes" id="UP000053780"/>
    </source>
</evidence>
<dbReference type="VEuPathDB" id="MicrosporidiaDB:NAPIS_ORF01284"/>
<gene>
    <name evidence="2" type="ORF">NAPIS_ORF01284</name>
</gene>
<evidence type="ECO:0000256" key="1">
    <source>
        <dbReference type="SAM" id="SignalP"/>
    </source>
</evidence>
<name>T0L0P8_9MICR</name>
<organism evidence="2 3">
    <name type="scientific">Vairimorpha apis BRL 01</name>
    <dbReference type="NCBI Taxonomy" id="1037528"/>
    <lineage>
        <taxon>Eukaryota</taxon>
        <taxon>Fungi</taxon>
        <taxon>Fungi incertae sedis</taxon>
        <taxon>Microsporidia</taxon>
        <taxon>Nosematidae</taxon>
        <taxon>Vairimorpha</taxon>
    </lineage>
</organism>
<accession>T0L0P8</accession>
<sequence>MKMFLYQFILLPILVKSGDAINLDEYTSYDPYPVHLQEDEYLNLPDHILTRTDTKEFNSGGQCSTSGKMSIVRVNLHFDDFAIKSIVSASYAKLNMILDELNAVKAYIGTIFNELNSDLIRYGIQIATYLDHYRAEDLLITDGFDFSCEVKDPILDRTSKSFEQLKGYSTNNMGIHQFIWSCPKDNKNFMISEIYKNGVCGNVIGLLWQGGDITSLTIKSSLLEALLGIPELYLDGRIPTNEELLGTCKFAGDCIGESPSIIGFRNHEPIQLVHVIPAEDAGTHTTLVHHVGSEHEYD</sequence>
<protein>
    <submittedName>
        <fullName evidence="2">Abc-type multidrug transport atpase and permease component</fullName>
    </submittedName>
</protein>
<dbReference type="HOGENOM" id="CLU_970085_0_0_1"/>
<dbReference type="OrthoDB" id="2187049at2759"/>
<feature type="signal peptide" evidence="1">
    <location>
        <begin position="1"/>
        <end position="20"/>
    </location>
</feature>
<dbReference type="EMBL" id="KE647169">
    <property type="protein sequence ID" value="EQB61147.1"/>
    <property type="molecule type" value="Genomic_DNA"/>
</dbReference>
<keyword evidence="3" id="KW-1185">Reference proteome</keyword>
<feature type="chain" id="PRO_5004566573" evidence="1">
    <location>
        <begin position="21"/>
        <end position="298"/>
    </location>
</feature>
<reference evidence="2 3" key="1">
    <citation type="journal article" date="2013" name="BMC Genomics">
        <title>Genome sequencing and comparative genomics of honey bee microsporidia, Nosema apis reveal novel insights into host-parasite interactions.</title>
        <authorList>
            <person name="Chen Yp."/>
            <person name="Pettis J.S."/>
            <person name="Zhao Y."/>
            <person name="Liu X."/>
            <person name="Tallon L.J."/>
            <person name="Sadzewicz L.D."/>
            <person name="Li R."/>
            <person name="Zheng H."/>
            <person name="Huang S."/>
            <person name="Zhang X."/>
            <person name="Hamilton M.C."/>
            <person name="Pernal S.F."/>
            <person name="Melathopoulos A.P."/>
            <person name="Yan X."/>
            <person name="Evans J.D."/>
        </authorList>
    </citation>
    <scope>NUCLEOTIDE SEQUENCE [LARGE SCALE GENOMIC DNA]</scope>
    <source>
        <strain evidence="2 3">BRL 01</strain>
    </source>
</reference>
<evidence type="ECO:0000313" key="2">
    <source>
        <dbReference type="EMBL" id="EQB61147.1"/>
    </source>
</evidence>